<evidence type="ECO:0000313" key="3">
    <source>
        <dbReference type="Proteomes" id="UP000254495"/>
    </source>
</evidence>
<dbReference type="Proteomes" id="UP000254495">
    <property type="component" value="Unassembled WGS sequence"/>
</dbReference>
<accession>A0A376VPQ9</accession>
<dbReference type="Pfam" id="PF06889">
    <property type="entry name" value="DUF1266"/>
    <property type="match status" value="1"/>
</dbReference>
<reference evidence="2 3" key="1">
    <citation type="submission" date="2018-06" db="EMBL/GenBank/DDBJ databases">
        <authorList>
            <consortium name="Pathogen Informatics"/>
            <person name="Doyle S."/>
        </authorList>
    </citation>
    <scope>NUCLEOTIDE SEQUENCE [LARGE SCALE GENOMIC DNA]</scope>
    <source>
        <strain evidence="2 3">NCTC9077</strain>
    </source>
</reference>
<evidence type="ECO:0000313" key="2">
    <source>
        <dbReference type="EMBL" id="STJ12630.1"/>
    </source>
</evidence>
<evidence type="ECO:0000259" key="1">
    <source>
        <dbReference type="Pfam" id="PF06889"/>
    </source>
</evidence>
<proteinExistence type="predicted"/>
<dbReference type="AlphaFoldDB" id="A0A376VPQ9"/>
<dbReference type="InterPro" id="IPR009677">
    <property type="entry name" value="DUF1266"/>
</dbReference>
<organism evidence="2 3">
    <name type="scientific">Escherichia coli</name>
    <dbReference type="NCBI Taxonomy" id="562"/>
    <lineage>
        <taxon>Bacteria</taxon>
        <taxon>Pseudomonadati</taxon>
        <taxon>Pseudomonadota</taxon>
        <taxon>Gammaproteobacteria</taxon>
        <taxon>Enterobacterales</taxon>
        <taxon>Enterobacteriaceae</taxon>
        <taxon>Escherichia</taxon>
    </lineage>
</organism>
<protein>
    <submittedName>
        <fullName evidence="2">Protein</fullName>
    </submittedName>
</protein>
<name>A0A376VPQ9_ECOLX</name>
<dbReference type="EMBL" id="UGCU01000001">
    <property type="protein sequence ID" value="STJ12630.1"/>
    <property type="molecule type" value="Genomic_DNA"/>
</dbReference>
<sequence>MIDNGHAARLAGFYHCWFRYSPCEWRDYLAELNEQGQAYAQFVASTAECCGEGGIKAWDYVRMGFLSRMGVLNNWLSEEESLWIQSRIHLRALRYYSNWQQYFAGYTFGRQYWQSPEDDNLQLLREFLARKEYDDSRQ</sequence>
<gene>
    <name evidence="2" type="primary">ybeR</name>
    <name evidence="2" type="ORF">NCTC9077_04395</name>
</gene>
<feature type="domain" description="DUF1266" evidence="1">
    <location>
        <begin position="1"/>
        <end position="121"/>
    </location>
</feature>